<sequence length="40" mass="4702">MMAARVTKPMKLAASLSYRVAMRRKCLMRLKKRSTRFLSL</sequence>
<keyword evidence="2" id="KW-1185">Reference proteome</keyword>
<name>A0A0H3J1K9_CAUVN</name>
<accession>A0A0H3J1K9</accession>
<dbReference type="Proteomes" id="UP000001364">
    <property type="component" value="Chromosome"/>
</dbReference>
<dbReference type="KEGG" id="ccs:CCNA_03947"/>
<dbReference type="AlphaFoldDB" id="A0A0H3J1K9"/>
<evidence type="ECO:0000313" key="2">
    <source>
        <dbReference type="Proteomes" id="UP000001364"/>
    </source>
</evidence>
<dbReference type="RefSeq" id="YP_009020519.1">
    <property type="nucleotide sequence ID" value="NC_011916.1"/>
</dbReference>
<dbReference type="EMBL" id="CP001340">
    <property type="protein sequence ID" value="AHI88550.1"/>
    <property type="molecule type" value="Genomic_DNA"/>
</dbReference>
<reference evidence="1 2" key="1">
    <citation type="journal article" date="2010" name="J. Bacteriol.">
        <title>The genetic basis of laboratory adaptation in Caulobacter crescentus.</title>
        <authorList>
            <person name="Marks M.E."/>
            <person name="Castro-Rojas C.M."/>
            <person name="Teiling C."/>
            <person name="Du L."/>
            <person name="Kapatral V."/>
            <person name="Walunas T.L."/>
            <person name="Crosson S."/>
        </authorList>
    </citation>
    <scope>NUCLEOTIDE SEQUENCE [LARGE SCALE GENOMIC DNA]</scope>
    <source>
        <strain evidence="2">NA1000 / CB15N</strain>
    </source>
</reference>
<gene>
    <name evidence="1" type="ordered locus">CCNA_03947</name>
</gene>
<evidence type="ECO:0000313" key="1">
    <source>
        <dbReference type="EMBL" id="AHI88550.1"/>
    </source>
</evidence>
<protein>
    <submittedName>
        <fullName evidence="1">Uncharacterized protein</fullName>
    </submittedName>
</protein>
<dbReference type="HOGENOM" id="CLU_3286821_0_0_5"/>
<dbReference type="RefSeq" id="WP_024265681.1">
    <property type="nucleotide sequence ID" value="NC_011916.1"/>
</dbReference>
<organism evidence="1 2">
    <name type="scientific">Caulobacter vibrioides (strain NA1000 / CB15N)</name>
    <name type="common">Caulobacter crescentus</name>
    <dbReference type="NCBI Taxonomy" id="565050"/>
    <lineage>
        <taxon>Bacteria</taxon>
        <taxon>Pseudomonadati</taxon>
        <taxon>Pseudomonadota</taxon>
        <taxon>Alphaproteobacteria</taxon>
        <taxon>Caulobacterales</taxon>
        <taxon>Caulobacteraceae</taxon>
        <taxon>Caulobacter</taxon>
    </lineage>
</organism>
<proteinExistence type="predicted"/>
<dbReference type="GeneID" id="18668861"/>